<reference evidence="1" key="1">
    <citation type="submission" date="2014-09" db="EMBL/GenBank/DDBJ databases">
        <authorList>
            <person name="Magalhaes I.L.F."/>
            <person name="Oliveira U."/>
            <person name="Santos F.R."/>
            <person name="Vidigal T.H.D.A."/>
            <person name="Brescovit A.D."/>
            <person name="Santos A.J."/>
        </authorList>
    </citation>
    <scope>NUCLEOTIDE SEQUENCE</scope>
    <source>
        <tissue evidence="1">Shoot tissue taken approximately 20 cm above the soil surface</tissue>
    </source>
</reference>
<sequence length="25" mass="2923">MIIKHQLGRCIVEQTMFETKEPFGS</sequence>
<accession>A0A0A9FHZ4</accession>
<protein>
    <submittedName>
        <fullName evidence="1">Uncharacterized protein</fullName>
    </submittedName>
</protein>
<dbReference type="EMBL" id="GBRH01185291">
    <property type="protein sequence ID" value="JAE12605.1"/>
    <property type="molecule type" value="Transcribed_RNA"/>
</dbReference>
<name>A0A0A9FHZ4_ARUDO</name>
<proteinExistence type="predicted"/>
<reference evidence="1" key="2">
    <citation type="journal article" date="2015" name="Data Brief">
        <title>Shoot transcriptome of the giant reed, Arundo donax.</title>
        <authorList>
            <person name="Barrero R.A."/>
            <person name="Guerrero F.D."/>
            <person name="Moolhuijzen P."/>
            <person name="Goolsby J.A."/>
            <person name="Tidwell J."/>
            <person name="Bellgard S.E."/>
            <person name="Bellgard M.I."/>
        </authorList>
    </citation>
    <scope>NUCLEOTIDE SEQUENCE</scope>
    <source>
        <tissue evidence="1">Shoot tissue taken approximately 20 cm above the soil surface</tissue>
    </source>
</reference>
<evidence type="ECO:0000313" key="1">
    <source>
        <dbReference type="EMBL" id="JAE12605.1"/>
    </source>
</evidence>
<organism evidence="1">
    <name type="scientific">Arundo donax</name>
    <name type="common">Giant reed</name>
    <name type="synonym">Donax arundinaceus</name>
    <dbReference type="NCBI Taxonomy" id="35708"/>
    <lineage>
        <taxon>Eukaryota</taxon>
        <taxon>Viridiplantae</taxon>
        <taxon>Streptophyta</taxon>
        <taxon>Embryophyta</taxon>
        <taxon>Tracheophyta</taxon>
        <taxon>Spermatophyta</taxon>
        <taxon>Magnoliopsida</taxon>
        <taxon>Liliopsida</taxon>
        <taxon>Poales</taxon>
        <taxon>Poaceae</taxon>
        <taxon>PACMAD clade</taxon>
        <taxon>Arundinoideae</taxon>
        <taxon>Arundineae</taxon>
        <taxon>Arundo</taxon>
    </lineage>
</organism>
<dbReference type="AlphaFoldDB" id="A0A0A9FHZ4"/>